<gene>
    <name evidence="2" type="ORF">IPA_06600</name>
</gene>
<dbReference type="GO" id="GO:0040029">
    <property type="term" value="P:epigenetic regulation of gene expression"/>
    <property type="evidence" value="ECO:0007669"/>
    <property type="project" value="TreeGrafter"/>
</dbReference>
<dbReference type="AlphaFoldDB" id="A0A977PKQ5"/>
<name>A0A977PKQ5_9CREN</name>
<dbReference type="Proteomes" id="UP001063698">
    <property type="component" value="Chromosome"/>
</dbReference>
<sequence>MKVVWSDLFTKTFFSPPSLVEAWTSRMEEFKRRASKYFQFEEPLEASLEDFKLVHCEELVEEVRKLNDVGGVLDYGDTYIYPGSLEVLLADLGGVYRAYEIAKHQGFGYTPYGGLHHAHRCSAAGFCPLNDLAVLIEKLTKEGKRIAYLDFDVHHGDGTQEIFYERDDVLTLSLHMYHPGFYPGTGHYSELGRGRGLGYSLNVPLPPGTGDEAYQLALKIIVKRAIESFEPDVIVTQMGVDGHKDDPLGGALNLSTNTFKAIGELLASFNVPVVGAGGGGYGRRSVKAMLAELSGAFGIGELWEEVREEKTESNPEAISRVMYVKKFFEDQLDWF</sequence>
<dbReference type="EMBL" id="CP006868">
    <property type="protein sequence ID" value="UXD21674.1"/>
    <property type="molecule type" value="Genomic_DNA"/>
</dbReference>
<reference evidence="2" key="1">
    <citation type="submission" date="2013-11" db="EMBL/GenBank/DDBJ databases">
        <title>Comparative genomics of Ignicoccus.</title>
        <authorList>
            <person name="Podar M."/>
        </authorList>
    </citation>
    <scope>NUCLEOTIDE SEQUENCE</scope>
    <source>
        <strain evidence="2">DSM 13166</strain>
    </source>
</reference>
<feature type="domain" description="Histone deacetylase" evidence="1">
    <location>
        <begin position="34"/>
        <end position="291"/>
    </location>
</feature>
<protein>
    <submittedName>
        <fullName evidence="2">Acetylpolyamine aminohydrolase</fullName>
    </submittedName>
</protein>
<dbReference type="InterPro" id="IPR023696">
    <property type="entry name" value="Ureohydrolase_dom_sf"/>
</dbReference>
<dbReference type="InterPro" id="IPR037138">
    <property type="entry name" value="His_deacetylse_dom_sf"/>
</dbReference>
<dbReference type="Pfam" id="PF00850">
    <property type="entry name" value="Hist_deacetyl"/>
    <property type="match status" value="1"/>
</dbReference>
<evidence type="ECO:0000313" key="3">
    <source>
        <dbReference type="Proteomes" id="UP001063698"/>
    </source>
</evidence>
<organism evidence="2 3">
    <name type="scientific">Ignicoccus pacificus DSM 13166</name>
    <dbReference type="NCBI Taxonomy" id="940294"/>
    <lineage>
        <taxon>Archaea</taxon>
        <taxon>Thermoproteota</taxon>
        <taxon>Thermoprotei</taxon>
        <taxon>Desulfurococcales</taxon>
        <taxon>Desulfurococcaceae</taxon>
        <taxon>Ignicoccus</taxon>
    </lineage>
</organism>
<dbReference type="GO" id="GO:0004407">
    <property type="term" value="F:histone deacetylase activity"/>
    <property type="evidence" value="ECO:0007669"/>
    <property type="project" value="TreeGrafter"/>
</dbReference>
<keyword evidence="3" id="KW-1185">Reference proteome</keyword>
<dbReference type="Gene3D" id="3.40.800.20">
    <property type="entry name" value="Histone deacetylase domain"/>
    <property type="match status" value="1"/>
</dbReference>
<evidence type="ECO:0000259" key="1">
    <source>
        <dbReference type="Pfam" id="PF00850"/>
    </source>
</evidence>
<dbReference type="KEGG" id="ipc:IPA_06600"/>
<accession>A0A977PKQ5</accession>
<dbReference type="InterPro" id="IPR023801">
    <property type="entry name" value="His_deacetylse_dom"/>
</dbReference>
<dbReference type="InterPro" id="IPR000286">
    <property type="entry name" value="HDACs"/>
</dbReference>
<dbReference type="PANTHER" id="PTHR10625:SF10">
    <property type="entry name" value="HISTONE DEACETYLASE HDAC1"/>
    <property type="match status" value="1"/>
</dbReference>
<dbReference type="PRINTS" id="PR01270">
    <property type="entry name" value="HDASUPER"/>
</dbReference>
<evidence type="ECO:0000313" key="2">
    <source>
        <dbReference type="EMBL" id="UXD21674.1"/>
    </source>
</evidence>
<proteinExistence type="predicted"/>
<dbReference type="PANTHER" id="PTHR10625">
    <property type="entry name" value="HISTONE DEACETYLASE HDAC1-RELATED"/>
    <property type="match status" value="1"/>
</dbReference>
<dbReference type="SUPFAM" id="SSF52768">
    <property type="entry name" value="Arginase/deacetylase"/>
    <property type="match status" value="1"/>
</dbReference>